<dbReference type="Pfam" id="PF02302">
    <property type="entry name" value="PTS_IIB"/>
    <property type="match status" value="1"/>
</dbReference>
<dbReference type="InterPro" id="IPR003353">
    <property type="entry name" value="PTS_IIB_fruc"/>
</dbReference>
<comment type="subcellular location">
    <subcellularLocation>
        <location evidence="1">Cell inner membrane</location>
        <topology evidence="1">Multi-pass membrane protein</topology>
    </subcellularLocation>
</comment>
<dbReference type="InterPro" id="IPR050864">
    <property type="entry name" value="Bacterial_PTS_Sugar_Transport"/>
</dbReference>
<dbReference type="GO" id="GO:0022877">
    <property type="term" value="F:protein-N(PI)-phosphohistidine-fructose phosphotransferase system transporter activity"/>
    <property type="evidence" value="ECO:0007669"/>
    <property type="project" value="InterPro"/>
</dbReference>
<feature type="domain" description="PTS EIIB type-2" evidence="13">
    <location>
        <begin position="1"/>
        <end position="97"/>
    </location>
</feature>
<dbReference type="NCBIfam" id="TIGR01427">
    <property type="entry name" value="PTS_IIC_fructo"/>
    <property type="match status" value="1"/>
</dbReference>
<dbReference type="GO" id="GO:0005351">
    <property type="term" value="F:carbohydrate:proton symporter activity"/>
    <property type="evidence" value="ECO:0007669"/>
    <property type="project" value="InterPro"/>
</dbReference>
<feature type="transmembrane region" description="Helical" evidence="12">
    <location>
        <begin position="248"/>
        <end position="267"/>
    </location>
</feature>
<feature type="domain" description="PTS EIIC type-2" evidence="14">
    <location>
        <begin position="121"/>
        <end position="458"/>
    </location>
</feature>
<organism evidence="15 16">
    <name type="scientific">Megamonas rupellensis</name>
    <dbReference type="NCBI Taxonomy" id="491921"/>
    <lineage>
        <taxon>Bacteria</taxon>
        <taxon>Bacillati</taxon>
        <taxon>Bacillota</taxon>
        <taxon>Negativicutes</taxon>
        <taxon>Selenomonadales</taxon>
        <taxon>Selenomonadaceae</taxon>
        <taxon>Megamonas</taxon>
    </lineage>
</organism>
<dbReference type="EMBL" id="QRST01000014">
    <property type="protein sequence ID" value="RGQ04585.1"/>
    <property type="molecule type" value="Genomic_DNA"/>
</dbReference>
<dbReference type="InterPro" id="IPR006327">
    <property type="entry name" value="PTS_IIC_fruc"/>
</dbReference>
<dbReference type="InterPro" id="IPR036095">
    <property type="entry name" value="PTS_EIIB-like_sf"/>
</dbReference>
<dbReference type="CDD" id="cd05569">
    <property type="entry name" value="PTS_IIB_fructose"/>
    <property type="match status" value="1"/>
</dbReference>
<dbReference type="GO" id="GO:0090563">
    <property type="term" value="F:protein-phosphocysteine-sugar phosphotransferase activity"/>
    <property type="evidence" value="ECO:0007669"/>
    <property type="project" value="TreeGrafter"/>
</dbReference>
<keyword evidence="2" id="KW-0813">Transport</keyword>
<dbReference type="SUPFAM" id="SSF52794">
    <property type="entry name" value="PTS system IIB component-like"/>
    <property type="match status" value="1"/>
</dbReference>
<evidence type="ECO:0000256" key="6">
    <source>
        <dbReference type="ARBA" id="ARBA00022679"/>
    </source>
</evidence>
<evidence type="ECO:0000313" key="16">
    <source>
        <dbReference type="Proteomes" id="UP000284662"/>
    </source>
</evidence>
<dbReference type="AlphaFoldDB" id="A0A411ZP91"/>
<dbReference type="PROSITE" id="PS51104">
    <property type="entry name" value="PTS_EIIC_TYPE_2"/>
    <property type="match status" value="1"/>
</dbReference>
<evidence type="ECO:0000256" key="11">
    <source>
        <dbReference type="ARBA" id="ARBA00023136"/>
    </source>
</evidence>
<evidence type="ECO:0000313" key="15">
    <source>
        <dbReference type="EMBL" id="RGQ04585.1"/>
    </source>
</evidence>
<dbReference type="GO" id="GO:0005886">
    <property type="term" value="C:plasma membrane"/>
    <property type="evidence" value="ECO:0007669"/>
    <property type="project" value="UniProtKB-SubCell"/>
</dbReference>
<keyword evidence="10 12" id="KW-1133">Transmembrane helix</keyword>
<proteinExistence type="predicted"/>
<evidence type="ECO:0000256" key="10">
    <source>
        <dbReference type="ARBA" id="ARBA00022989"/>
    </source>
</evidence>
<dbReference type="NCBIfam" id="TIGR00829">
    <property type="entry name" value="FRU"/>
    <property type="match status" value="1"/>
</dbReference>
<dbReference type="InterPro" id="IPR003501">
    <property type="entry name" value="PTS_EIIB_2/3"/>
</dbReference>
<gene>
    <name evidence="15" type="ORF">DWZ11_07760</name>
</gene>
<feature type="transmembrane region" description="Helical" evidence="12">
    <location>
        <begin position="171"/>
        <end position="194"/>
    </location>
</feature>
<evidence type="ECO:0000256" key="8">
    <source>
        <dbReference type="ARBA" id="ARBA00022692"/>
    </source>
</evidence>
<keyword evidence="3" id="KW-1003">Cell membrane</keyword>
<dbReference type="PANTHER" id="PTHR30505">
    <property type="entry name" value="FRUCTOSE-LIKE PERMEASE"/>
    <property type="match status" value="1"/>
</dbReference>
<dbReference type="GO" id="GO:0016301">
    <property type="term" value="F:kinase activity"/>
    <property type="evidence" value="ECO:0007669"/>
    <property type="project" value="UniProtKB-KW"/>
</dbReference>
<dbReference type="InterPro" id="IPR003352">
    <property type="entry name" value="PTS_EIIC"/>
</dbReference>
<evidence type="ECO:0000259" key="13">
    <source>
        <dbReference type="PROSITE" id="PS51099"/>
    </source>
</evidence>
<accession>A0A411ZP91</accession>
<evidence type="ECO:0000256" key="12">
    <source>
        <dbReference type="SAM" id="Phobius"/>
    </source>
</evidence>
<evidence type="ECO:0000259" key="14">
    <source>
        <dbReference type="PROSITE" id="PS51104"/>
    </source>
</evidence>
<dbReference type="Proteomes" id="UP000284662">
    <property type="component" value="Unassembled WGS sequence"/>
</dbReference>
<dbReference type="Pfam" id="PF02378">
    <property type="entry name" value="PTS_EIIC"/>
    <property type="match status" value="1"/>
</dbReference>
<feature type="transmembrane region" description="Helical" evidence="12">
    <location>
        <begin position="131"/>
        <end position="151"/>
    </location>
</feature>
<evidence type="ECO:0000256" key="9">
    <source>
        <dbReference type="ARBA" id="ARBA00022777"/>
    </source>
</evidence>
<keyword evidence="5" id="KW-0762">Sugar transport</keyword>
<comment type="caution">
    <text evidence="15">The sequence shown here is derived from an EMBL/GenBank/DDBJ whole genome shotgun (WGS) entry which is preliminary data.</text>
</comment>
<keyword evidence="8 12" id="KW-0812">Transmembrane</keyword>
<evidence type="ECO:0000256" key="2">
    <source>
        <dbReference type="ARBA" id="ARBA00022448"/>
    </source>
</evidence>
<dbReference type="Gene3D" id="3.40.50.2300">
    <property type="match status" value="1"/>
</dbReference>
<feature type="transmembrane region" description="Helical" evidence="12">
    <location>
        <begin position="206"/>
        <end position="228"/>
    </location>
</feature>
<keyword evidence="9" id="KW-0418">Kinase</keyword>
<dbReference type="RefSeq" id="WP_117976675.1">
    <property type="nucleotide sequence ID" value="NZ_QRST01000014.1"/>
</dbReference>
<name>A0A411ZP91_9FIRM</name>
<keyword evidence="11 12" id="KW-0472">Membrane</keyword>
<feature type="transmembrane region" description="Helical" evidence="12">
    <location>
        <begin position="288"/>
        <end position="305"/>
    </location>
</feature>
<keyword evidence="7" id="KW-0598">Phosphotransferase system</keyword>
<dbReference type="InterPro" id="IPR013014">
    <property type="entry name" value="PTS_EIIC_2"/>
</dbReference>
<keyword evidence="6" id="KW-0808">Transferase</keyword>
<reference evidence="15 16" key="1">
    <citation type="submission" date="2018-08" db="EMBL/GenBank/DDBJ databases">
        <title>A genome reference for cultivated species of the human gut microbiota.</title>
        <authorList>
            <person name="Zou Y."/>
            <person name="Xue W."/>
            <person name="Luo G."/>
        </authorList>
    </citation>
    <scope>NUCLEOTIDE SEQUENCE [LARGE SCALE GENOMIC DNA]</scope>
    <source>
        <strain evidence="15 16">AF29-2</strain>
    </source>
</reference>
<protein>
    <submittedName>
        <fullName evidence="15">PTS fructose transporter subunit IIBC</fullName>
    </submittedName>
</protein>
<evidence type="ECO:0000256" key="5">
    <source>
        <dbReference type="ARBA" id="ARBA00022597"/>
    </source>
</evidence>
<keyword evidence="4" id="KW-0597">Phosphoprotein</keyword>
<feature type="transmembrane region" description="Helical" evidence="12">
    <location>
        <begin position="432"/>
        <end position="450"/>
    </location>
</feature>
<evidence type="ECO:0000256" key="3">
    <source>
        <dbReference type="ARBA" id="ARBA00022475"/>
    </source>
</evidence>
<feature type="transmembrane region" description="Helical" evidence="12">
    <location>
        <begin position="391"/>
        <end position="412"/>
    </location>
</feature>
<sequence>MKIVGITACPTGIAHTYMAAEALTKAAQEMGHEIKIETQGVEVENILSDNDIQSADIVIIACQKTVDLSRFEGKRVTEVPIERAVKNPQKVIQDAIDGKNISIFELAKEDKAKKKAQQTGIYKHLMSGVNFMLPFVISGGILIAFSFMFGIKASDPNDPSFNVIAKALSDIGGGAAFGMMVPMLAAGIAYSIAGKQGMCSGMVAGVIAKSIGAGFLGGLIGAIFAGYLTKTLMEKIHLPKAIQTLKGLILVPLISVFITGMFMIFIVGEPVKFLLDGLTNYLNSMDSSNGVIFGLIIGAMMASDMGGPINKAISTFSIALMSTGVYAPIAACMVAGMTPPLGLALATVLFKKRFTKEEREAGKSCWVLGLSYITEGAIPFAVADPIRVIPALMLGSAVAGAISLGAGCASLAPHGGIWILPIPNVITNLPMYVLALVAGSIVTCLSVALLKRKNNYED</sequence>
<dbReference type="PANTHER" id="PTHR30505:SF0">
    <property type="entry name" value="FRUCTOSE-LIKE PTS SYSTEM EIIBC COMPONENT-RELATED"/>
    <property type="match status" value="1"/>
</dbReference>
<evidence type="ECO:0000256" key="1">
    <source>
        <dbReference type="ARBA" id="ARBA00004429"/>
    </source>
</evidence>
<dbReference type="GO" id="GO:0009401">
    <property type="term" value="P:phosphoenolpyruvate-dependent sugar phosphotransferase system"/>
    <property type="evidence" value="ECO:0007669"/>
    <property type="project" value="UniProtKB-KW"/>
</dbReference>
<dbReference type="PROSITE" id="PS51099">
    <property type="entry name" value="PTS_EIIB_TYPE_2"/>
    <property type="match status" value="1"/>
</dbReference>
<evidence type="ECO:0000256" key="7">
    <source>
        <dbReference type="ARBA" id="ARBA00022683"/>
    </source>
</evidence>
<evidence type="ECO:0000256" key="4">
    <source>
        <dbReference type="ARBA" id="ARBA00022553"/>
    </source>
</evidence>
<feature type="transmembrane region" description="Helical" evidence="12">
    <location>
        <begin position="325"/>
        <end position="350"/>
    </location>
</feature>
<dbReference type="InterPro" id="IPR013011">
    <property type="entry name" value="PTS_EIIB_2"/>
</dbReference>